<dbReference type="InterPro" id="IPR052807">
    <property type="entry name" value="Mito_transl_resp_regulator"/>
</dbReference>
<name>A0A8J4U1L2_CLAMG</name>
<keyword evidence="10" id="KW-1185">Reference proteome</keyword>
<dbReference type="InterPro" id="IPR019410">
    <property type="entry name" value="Methyltransf_16"/>
</dbReference>
<dbReference type="GO" id="GO:0005525">
    <property type="term" value="F:GTP binding"/>
    <property type="evidence" value="ECO:0007669"/>
    <property type="project" value="InterPro"/>
</dbReference>
<accession>A0A8J4U1L2</accession>
<feature type="domain" description="G" evidence="6">
    <location>
        <begin position="311"/>
        <end position="362"/>
    </location>
</feature>
<dbReference type="OrthoDB" id="1696305at2759"/>
<evidence type="ECO:0000259" key="6">
    <source>
        <dbReference type="Pfam" id="PF01926"/>
    </source>
</evidence>
<evidence type="ECO:0000256" key="4">
    <source>
        <dbReference type="ARBA" id="ARBA00022691"/>
    </source>
</evidence>
<dbReference type="Pfam" id="PF10294">
    <property type="entry name" value="Methyltransf_16"/>
    <property type="match status" value="1"/>
</dbReference>
<dbReference type="InterPro" id="IPR027417">
    <property type="entry name" value="P-loop_NTPase"/>
</dbReference>
<dbReference type="SUPFAM" id="SSF53335">
    <property type="entry name" value="S-adenosyl-L-methionine-dependent methyltransferases"/>
    <property type="match status" value="1"/>
</dbReference>
<evidence type="ECO:0000256" key="3">
    <source>
        <dbReference type="ARBA" id="ARBA00022679"/>
    </source>
</evidence>
<dbReference type="EMBL" id="QNUK01000874">
    <property type="protein sequence ID" value="KAF5889044.1"/>
    <property type="molecule type" value="Genomic_DNA"/>
</dbReference>
<dbReference type="Proteomes" id="UP000727407">
    <property type="component" value="Unassembled WGS sequence"/>
</dbReference>
<evidence type="ECO:0000259" key="7">
    <source>
        <dbReference type="Pfam" id="PF14904"/>
    </source>
</evidence>
<dbReference type="Gene3D" id="3.40.50.300">
    <property type="entry name" value="P-loop containing nucleotide triphosphate hydrolases"/>
    <property type="match status" value="1"/>
</dbReference>
<dbReference type="PANTHER" id="PTHR46406">
    <property type="entry name" value="NITRIC OXIDE-ASSOCIATED PROTEIN 1"/>
    <property type="match status" value="1"/>
</dbReference>
<dbReference type="AlphaFoldDB" id="A0A8J4U1L2"/>
<evidence type="ECO:0000259" key="8">
    <source>
        <dbReference type="Pfam" id="PF21516"/>
    </source>
</evidence>
<proteinExistence type="inferred from homology"/>
<dbReference type="InterPro" id="IPR048422">
    <property type="entry name" value="NOA1/YqeH-like_C"/>
</dbReference>
<dbReference type="Pfam" id="PF14904">
    <property type="entry name" value="FAM86"/>
    <property type="match status" value="1"/>
</dbReference>
<feature type="domain" description="NOA1/YqeH-like C-terminal" evidence="8">
    <location>
        <begin position="527"/>
        <end position="627"/>
    </location>
</feature>
<comment type="caution">
    <text evidence="9">The sequence shown here is derived from an EMBL/GenBank/DDBJ whole genome shotgun (WGS) entry which is preliminary data.</text>
</comment>
<keyword evidence="4" id="KW-0949">S-adenosyl-L-methionine</keyword>
<protein>
    <submittedName>
        <fullName evidence="9">Nitric oxide-associated protein 1</fullName>
    </submittedName>
</protein>
<dbReference type="InterPro" id="IPR006073">
    <property type="entry name" value="GTP-bd"/>
</dbReference>
<evidence type="ECO:0000256" key="5">
    <source>
        <dbReference type="SAM" id="MobiDB-lite"/>
    </source>
</evidence>
<evidence type="ECO:0000256" key="1">
    <source>
        <dbReference type="ARBA" id="ARBA00005511"/>
    </source>
</evidence>
<dbReference type="CDD" id="cd01855">
    <property type="entry name" value="YqeH"/>
    <property type="match status" value="1"/>
</dbReference>
<reference evidence="9" key="1">
    <citation type="submission" date="2020-07" db="EMBL/GenBank/DDBJ databases">
        <title>Clarias magur genome sequencing, assembly and annotation.</title>
        <authorList>
            <person name="Kushwaha B."/>
            <person name="Kumar R."/>
            <person name="Das P."/>
            <person name="Joshi C.G."/>
            <person name="Kumar D."/>
            <person name="Nagpure N.S."/>
            <person name="Pandey M."/>
            <person name="Agarwal S."/>
            <person name="Srivastava S."/>
            <person name="Singh M."/>
            <person name="Sahoo L."/>
            <person name="Jayasankar P."/>
            <person name="Meher P.K."/>
            <person name="Koringa P.G."/>
            <person name="Iquebal M.A."/>
            <person name="Das S.P."/>
            <person name="Bit A."/>
            <person name="Patnaik S."/>
            <person name="Patel N."/>
            <person name="Shah T.M."/>
            <person name="Hinsu A."/>
            <person name="Jena J.K."/>
        </authorList>
    </citation>
    <scope>NUCLEOTIDE SEQUENCE</scope>
    <source>
        <strain evidence="9">CIFAMagur01</strain>
        <tissue evidence="9">Testis</tissue>
    </source>
</reference>
<sequence length="817" mass="91940">MNESLRFHSTEEKSESRRKATAESYSSVDPDKEEDFVFLEYCDSKDNDKDTFLEQLQITDSMKAKDVKAPRKTVTELQQKALELQLQSLKDVGDQNPDLEDCIEFHDAGFPLERSKKQKKTQEQKIYGSPDAEMPISDLSCSGCGALMHCMAPELPGYLPSEKYKQLQEEDKLKKAICQRCFLLTHHQKALNVTMSKEEYTKIVSRIKPEKALVLLIVDLLDLPDSIVPDLPQLVGKNKHIIVLGNKVDLLPADSDNYLKRIRRQLTQHCADAGIPARDSKDVHLISAKTGYGIESLITKLQASWKYKGDVYLVGTANAGKSTLFNTLLESDYCKSRASDVIRKATISPWPGTTLNLLKFPIINPTPYRLFRRAERLRLAAQQTEDDLDPEELRRIQHFRKQGYLIGRVGRTFRVQSTKKDLVEFDPDNLSFGEDLNEDKVGIPSSEDEPEAEFTYNEIKDAHWFYDTPGIMKEYDILRVLNEQEVKLVVPTHAITPRTFILKPGTALFLGALARIDYLEGNQPCWFTVVASSQIPVHITSLDKADQTYQKHAGKELLAVPTGGEERMKLFPTFVSQDFELKGRGLDTAATDIKLSSAGWITVTAAESERILVRGHAPEEAGLCLRDPPLLPHIVNTCLHSVCRTNPPSVRYRRLFLSELIKMHESTASEPLDELYDALGEVMSADQETVCYKTYFLPSGEPVSLEENVAMISDGTTGLVTWEAALYLAEWALDNTHVFTGKTVLELGSGAGLAGVAVCRACKPKKYIFTDCHQRVLQRLRNNIRHNGLRGQEDGTGAAVCVEELDWEHFCPMQLLE</sequence>
<feature type="domain" description="FAM86 N-terminal" evidence="7">
    <location>
        <begin position="629"/>
        <end position="682"/>
    </location>
</feature>
<feature type="compositionally biased region" description="Basic and acidic residues" evidence="5">
    <location>
        <begin position="1"/>
        <end position="21"/>
    </location>
</feature>
<dbReference type="PANTHER" id="PTHR46406:SF1">
    <property type="entry name" value="NITRIC OXIDE-ASSOCIATED PROTEIN 1"/>
    <property type="match status" value="1"/>
</dbReference>
<dbReference type="InterPro" id="IPR029063">
    <property type="entry name" value="SAM-dependent_MTases_sf"/>
</dbReference>
<evidence type="ECO:0000313" key="9">
    <source>
        <dbReference type="EMBL" id="KAF5889044.1"/>
    </source>
</evidence>
<dbReference type="Gene3D" id="3.40.50.150">
    <property type="entry name" value="Vaccinia Virus protein VP39"/>
    <property type="match status" value="1"/>
</dbReference>
<evidence type="ECO:0000313" key="10">
    <source>
        <dbReference type="Proteomes" id="UP000727407"/>
    </source>
</evidence>
<dbReference type="SUPFAM" id="SSF52540">
    <property type="entry name" value="P-loop containing nucleoside triphosphate hydrolases"/>
    <property type="match status" value="1"/>
</dbReference>
<evidence type="ECO:0000256" key="2">
    <source>
        <dbReference type="ARBA" id="ARBA00022603"/>
    </source>
</evidence>
<dbReference type="InterPro" id="IPR029426">
    <property type="entry name" value="FAM86_N"/>
</dbReference>
<dbReference type="Pfam" id="PF01926">
    <property type="entry name" value="MMR_HSR1"/>
    <property type="match status" value="1"/>
</dbReference>
<keyword evidence="3" id="KW-0808">Transferase</keyword>
<keyword evidence="2" id="KW-0489">Methyltransferase</keyword>
<dbReference type="GO" id="GO:0008168">
    <property type="term" value="F:methyltransferase activity"/>
    <property type="evidence" value="ECO:0007669"/>
    <property type="project" value="UniProtKB-KW"/>
</dbReference>
<feature type="region of interest" description="Disordered" evidence="5">
    <location>
        <begin position="1"/>
        <end position="29"/>
    </location>
</feature>
<gene>
    <name evidence="9" type="primary">noa1</name>
    <name evidence="9" type="ORF">DAT39_021251</name>
</gene>
<comment type="similarity">
    <text evidence="1">Belongs to the class I-like SAM-binding methyltransferase superfamily. EEF2KMT family.</text>
</comment>
<dbReference type="GO" id="GO:0032259">
    <property type="term" value="P:methylation"/>
    <property type="evidence" value="ECO:0007669"/>
    <property type="project" value="UniProtKB-KW"/>
</dbReference>
<organism evidence="9 10">
    <name type="scientific">Clarias magur</name>
    <name type="common">Asian catfish</name>
    <name type="synonym">Macropteronotus magur</name>
    <dbReference type="NCBI Taxonomy" id="1594786"/>
    <lineage>
        <taxon>Eukaryota</taxon>
        <taxon>Metazoa</taxon>
        <taxon>Chordata</taxon>
        <taxon>Craniata</taxon>
        <taxon>Vertebrata</taxon>
        <taxon>Euteleostomi</taxon>
        <taxon>Actinopterygii</taxon>
        <taxon>Neopterygii</taxon>
        <taxon>Teleostei</taxon>
        <taxon>Ostariophysi</taxon>
        <taxon>Siluriformes</taxon>
        <taxon>Clariidae</taxon>
        <taxon>Clarias</taxon>
    </lineage>
</organism>
<dbReference type="Pfam" id="PF21516">
    <property type="entry name" value="YqeH-like_C"/>
    <property type="match status" value="1"/>
</dbReference>